<dbReference type="EMBL" id="FPBT01000014">
    <property type="protein sequence ID" value="SFU57571.1"/>
    <property type="molecule type" value="Genomic_DNA"/>
</dbReference>
<dbReference type="PANTHER" id="PTHR30562:SF1">
    <property type="entry name" value="UVRABC SYSTEM PROTEIN C"/>
    <property type="match status" value="1"/>
</dbReference>
<accession>A0A1I7H9Z7</accession>
<keyword evidence="3 7" id="KW-0228">DNA excision</keyword>
<dbReference type="PANTHER" id="PTHR30562">
    <property type="entry name" value="UVRC/OXIDOREDUCTASE"/>
    <property type="match status" value="1"/>
</dbReference>
<dbReference type="Pfam" id="PF08459">
    <property type="entry name" value="UvrC_RNaseH_dom"/>
    <property type="match status" value="1"/>
</dbReference>
<evidence type="ECO:0000259" key="10">
    <source>
        <dbReference type="PROSITE" id="PS50165"/>
    </source>
</evidence>
<dbReference type="InterPro" id="IPR000305">
    <property type="entry name" value="GIY-YIG_endonuc"/>
</dbReference>
<evidence type="ECO:0000256" key="4">
    <source>
        <dbReference type="ARBA" id="ARBA00022881"/>
    </source>
</evidence>
<dbReference type="PROSITE" id="PS50151">
    <property type="entry name" value="UVR"/>
    <property type="match status" value="1"/>
</dbReference>
<proteinExistence type="inferred from homology"/>
<keyword evidence="4 7" id="KW-0267">Excision nuclease</keyword>
<dbReference type="InterPro" id="IPR001162">
    <property type="entry name" value="UvrC_RNase_H_dom"/>
</dbReference>
<dbReference type="AlphaFoldDB" id="A0A1I7H9Z7"/>
<dbReference type="InterPro" id="IPR041663">
    <property type="entry name" value="DisA/LigA_HHH"/>
</dbReference>
<dbReference type="GO" id="GO:0006289">
    <property type="term" value="P:nucleotide-excision repair"/>
    <property type="evidence" value="ECO:0007669"/>
    <property type="project" value="UniProtKB-UniRule"/>
</dbReference>
<dbReference type="RefSeq" id="WP_090471355.1">
    <property type="nucleotide sequence ID" value="NZ_FOWF01000015.1"/>
</dbReference>
<dbReference type="NCBIfam" id="TIGR00194">
    <property type="entry name" value="uvrC"/>
    <property type="match status" value="1"/>
</dbReference>
<dbReference type="STRING" id="155865.SAMN05216515_11516"/>
<evidence type="ECO:0000256" key="3">
    <source>
        <dbReference type="ARBA" id="ARBA00022769"/>
    </source>
</evidence>
<dbReference type="Pfam" id="PF01541">
    <property type="entry name" value="GIY-YIG"/>
    <property type="match status" value="1"/>
</dbReference>
<evidence type="ECO:0000259" key="8">
    <source>
        <dbReference type="PROSITE" id="PS50151"/>
    </source>
</evidence>
<dbReference type="GO" id="GO:0009380">
    <property type="term" value="C:excinuclease repair complex"/>
    <property type="evidence" value="ECO:0007669"/>
    <property type="project" value="InterPro"/>
</dbReference>
<dbReference type="SUPFAM" id="SSF47781">
    <property type="entry name" value="RuvA domain 2-like"/>
    <property type="match status" value="1"/>
</dbReference>
<dbReference type="OrthoDB" id="9804933at2"/>
<dbReference type="InterPro" id="IPR004791">
    <property type="entry name" value="UvrC"/>
</dbReference>
<comment type="similarity">
    <text evidence="7">Belongs to the UvrC family.</text>
</comment>
<dbReference type="SUPFAM" id="SSF46600">
    <property type="entry name" value="C-terminal UvrC-binding domain of UvrB"/>
    <property type="match status" value="1"/>
</dbReference>
<evidence type="ECO:0000259" key="9">
    <source>
        <dbReference type="PROSITE" id="PS50164"/>
    </source>
</evidence>
<dbReference type="InterPro" id="IPR010994">
    <property type="entry name" value="RuvA_2-like"/>
</dbReference>
<keyword evidence="12" id="KW-1185">Reference proteome</keyword>
<keyword evidence="5 7" id="KW-0234">DNA repair</keyword>
<feature type="domain" description="UVR" evidence="8">
    <location>
        <begin position="203"/>
        <end position="238"/>
    </location>
</feature>
<protein>
    <recommendedName>
        <fullName evidence="7">UvrABC system protein C</fullName>
        <shortName evidence="7">Protein UvrC</shortName>
    </recommendedName>
    <alternativeName>
        <fullName evidence="7">Excinuclease ABC subunit C</fullName>
    </alternativeName>
</protein>
<evidence type="ECO:0000256" key="5">
    <source>
        <dbReference type="ARBA" id="ARBA00023204"/>
    </source>
</evidence>
<organism evidence="11 12">
    <name type="scientific">Eubacterium pyruvativorans</name>
    <dbReference type="NCBI Taxonomy" id="155865"/>
    <lineage>
        <taxon>Bacteria</taxon>
        <taxon>Bacillati</taxon>
        <taxon>Bacillota</taxon>
        <taxon>Clostridia</taxon>
        <taxon>Eubacteriales</taxon>
        <taxon>Eubacteriaceae</taxon>
        <taxon>Eubacterium</taxon>
    </lineage>
</organism>
<dbReference type="HAMAP" id="MF_00203">
    <property type="entry name" value="UvrC"/>
    <property type="match status" value="1"/>
</dbReference>
<dbReference type="Gene3D" id="1.10.150.20">
    <property type="entry name" value="5' to 3' exonuclease, C-terminal subdomain"/>
    <property type="match status" value="1"/>
</dbReference>
<dbReference type="Proteomes" id="UP000198817">
    <property type="component" value="Unassembled WGS sequence"/>
</dbReference>
<dbReference type="InterPro" id="IPR047296">
    <property type="entry name" value="GIY-YIG_UvrC_Cho"/>
</dbReference>
<evidence type="ECO:0000256" key="2">
    <source>
        <dbReference type="ARBA" id="ARBA00022763"/>
    </source>
</evidence>
<name>A0A1I7H9Z7_9FIRM</name>
<keyword evidence="1 7" id="KW-0963">Cytoplasm</keyword>
<dbReference type="InterPro" id="IPR036876">
    <property type="entry name" value="UVR_dom_sf"/>
</dbReference>
<dbReference type="PROSITE" id="PS50164">
    <property type="entry name" value="GIY_YIG"/>
    <property type="match status" value="1"/>
</dbReference>
<dbReference type="PROSITE" id="PS50165">
    <property type="entry name" value="UVRC"/>
    <property type="match status" value="1"/>
</dbReference>
<dbReference type="SMART" id="SM00465">
    <property type="entry name" value="GIYc"/>
    <property type="match status" value="1"/>
</dbReference>
<dbReference type="InterPro" id="IPR038476">
    <property type="entry name" value="UvrC_RNase_H_dom_sf"/>
</dbReference>
<evidence type="ECO:0000256" key="1">
    <source>
        <dbReference type="ARBA" id="ARBA00022490"/>
    </source>
</evidence>
<evidence type="ECO:0000256" key="7">
    <source>
        <dbReference type="HAMAP-Rule" id="MF_00203"/>
    </source>
</evidence>
<dbReference type="Gene3D" id="3.30.420.340">
    <property type="entry name" value="UvrC, RNAse H endonuclease domain"/>
    <property type="match status" value="1"/>
</dbReference>
<dbReference type="Pfam" id="PF22920">
    <property type="entry name" value="UvrC_RNaseH"/>
    <property type="match status" value="1"/>
</dbReference>
<feature type="domain" description="UvrC family homology region profile" evidence="10">
    <location>
        <begin position="254"/>
        <end position="493"/>
    </location>
</feature>
<evidence type="ECO:0000313" key="11">
    <source>
        <dbReference type="EMBL" id="SFU57571.1"/>
    </source>
</evidence>
<feature type="domain" description="GIY-YIG" evidence="9">
    <location>
        <begin position="13"/>
        <end position="93"/>
    </location>
</feature>
<dbReference type="FunFam" id="3.40.1440.10:FF:000001">
    <property type="entry name" value="UvrABC system protein C"/>
    <property type="match status" value="1"/>
</dbReference>
<dbReference type="GO" id="GO:0005737">
    <property type="term" value="C:cytoplasm"/>
    <property type="evidence" value="ECO:0007669"/>
    <property type="project" value="UniProtKB-SubCell"/>
</dbReference>
<comment type="subunit">
    <text evidence="7">Interacts with UvrB in an incision complex.</text>
</comment>
<dbReference type="InterPro" id="IPR001943">
    <property type="entry name" value="UVR_dom"/>
</dbReference>
<dbReference type="InterPro" id="IPR035901">
    <property type="entry name" value="GIY-YIG_endonuc_sf"/>
</dbReference>
<dbReference type="InterPro" id="IPR050066">
    <property type="entry name" value="UvrABC_protein_C"/>
</dbReference>
<dbReference type="GO" id="GO:0003677">
    <property type="term" value="F:DNA binding"/>
    <property type="evidence" value="ECO:0007669"/>
    <property type="project" value="UniProtKB-UniRule"/>
</dbReference>
<keyword evidence="2 7" id="KW-0227">DNA damage</keyword>
<dbReference type="Pfam" id="PF12826">
    <property type="entry name" value="HHH_2"/>
    <property type="match status" value="1"/>
</dbReference>
<comment type="subcellular location">
    <subcellularLocation>
        <location evidence="7">Cytoplasm</location>
    </subcellularLocation>
</comment>
<dbReference type="GO" id="GO:0009381">
    <property type="term" value="F:excinuclease ABC activity"/>
    <property type="evidence" value="ECO:0007669"/>
    <property type="project" value="UniProtKB-UniRule"/>
</dbReference>
<dbReference type="Pfam" id="PF02151">
    <property type="entry name" value="UVR"/>
    <property type="match status" value="1"/>
</dbReference>
<dbReference type="CDD" id="cd10434">
    <property type="entry name" value="GIY-YIG_UvrC_Cho"/>
    <property type="match status" value="1"/>
</dbReference>
<dbReference type="Gene3D" id="3.40.1440.10">
    <property type="entry name" value="GIY-YIG endonuclease"/>
    <property type="match status" value="1"/>
</dbReference>
<dbReference type="GO" id="GO:0009432">
    <property type="term" value="P:SOS response"/>
    <property type="evidence" value="ECO:0007669"/>
    <property type="project" value="UniProtKB-UniRule"/>
</dbReference>
<keyword evidence="6 7" id="KW-0742">SOS response</keyword>
<evidence type="ECO:0000313" key="12">
    <source>
        <dbReference type="Proteomes" id="UP000198817"/>
    </source>
</evidence>
<reference evidence="11 12" key="1">
    <citation type="submission" date="2016-10" db="EMBL/GenBank/DDBJ databases">
        <authorList>
            <person name="de Groot N.N."/>
        </authorList>
    </citation>
    <scope>NUCLEOTIDE SEQUENCE [LARGE SCALE GENOMIC DNA]</scope>
    <source>
        <strain evidence="11 12">KHGC13</strain>
    </source>
</reference>
<dbReference type="SUPFAM" id="SSF82771">
    <property type="entry name" value="GIY-YIG endonuclease"/>
    <property type="match status" value="1"/>
</dbReference>
<sequence>MFDIQENLKKLPDSPGVYLHKDRLGQVIYVGKAISLRNRVRQYFQTSYQNSSPKVKAMVGHIAEFEYITCGSEMEALILECNLIKKYMPKYNVLLRDDKTYPYIMITTSEDYPRVVKTRRISRDGNRYFGPFSDAGAVNQIVDLLNQLFSLKRCSMTEFPPNHRPCLNYHIGACRGVCLGHVNKDQYYESIAKISQFLSGKDKPLVDLLTKRMQDASAKMAYEEAARWRDMIQAVKSLKETQRVTMISDQDLDIVHAVKDRDRSFIVLFPVRDGKLSGRETFPIQSDEGDTRGDMVREFLKQYYSQWARVPGEILVDEEPEEKELLEEFLSREGRKVHINVPKRGSKRALMDLTRRDLVEMTKTLQVRAETHREMEEAVYREMESLMQAGGFHRDPEREGKPYRVESYDISNTNGVDSVGAMVVFSGLERVRKDYRRFRIKTVEGPDDYGSLQEVLYRRFRRALAGDPGFIRLPDMIMMDGGLGQVSAACDVLDAMQLEIPVVGLAKDDSHRTRAVVFRDGREVPLRSRPDLFRYAGTIQEEVHRYAIAYHHKLHGKNAMHSVLDNIEGVGPKRRNELLYHFKTVDNIRNATVLQLMEVPSIPRHVAENIVAYFQKHRKPVK</sequence>
<dbReference type="Gene3D" id="4.10.860.10">
    <property type="entry name" value="UVR domain"/>
    <property type="match status" value="1"/>
</dbReference>
<evidence type="ECO:0000256" key="6">
    <source>
        <dbReference type="ARBA" id="ARBA00023236"/>
    </source>
</evidence>
<comment type="function">
    <text evidence="7">The UvrABC repair system catalyzes the recognition and processing of DNA lesions. UvrC both incises the 5' and 3' sides of the lesion. The N-terminal half is responsible for the 3' incision and the C-terminal half is responsible for the 5' incision.</text>
</comment>
<gene>
    <name evidence="7" type="primary">uvrC</name>
    <name evidence="11" type="ORF">SAMN05216508_11416</name>
</gene>